<sequence length="237" mass="24508">MKHMVCGAALGALSVVAHAGTVFSTDFEGPLPSAISPGVATVTGVDGFAGLGPTGYQFGGRFLRSPTGNVVTLTLDNLPDHQAISLGFLLAAIDSLDGTGTFPQGDFLTITLDGVQVFRESFANALSSQIQSYVPSAGGELARHVDLGFSGPGSYYTDSAYNFAIEPRLQNLAHTGSSAVFTFQMEGPGIQPLDDESWAMDGLTVSVSAVPEPATGTLALLGLAGLGVWVARGQRRR</sequence>
<organism evidence="4 5">
    <name type="scientific">Aquabacterium olei</name>
    <dbReference type="NCBI Taxonomy" id="1296669"/>
    <lineage>
        <taxon>Bacteria</taxon>
        <taxon>Pseudomonadati</taxon>
        <taxon>Pseudomonadota</taxon>
        <taxon>Betaproteobacteria</taxon>
        <taxon>Burkholderiales</taxon>
        <taxon>Aquabacterium</taxon>
    </lineage>
</organism>
<dbReference type="RefSeq" id="WP_109035007.1">
    <property type="nucleotide sequence ID" value="NZ_CP029210.1"/>
</dbReference>
<evidence type="ECO:0000313" key="4">
    <source>
        <dbReference type="EMBL" id="AWI52689.1"/>
    </source>
</evidence>
<dbReference type="AlphaFoldDB" id="A0A2U8FNW4"/>
<feature type="domain" description="Ice-binding protein C-terminal" evidence="3">
    <location>
        <begin position="209"/>
        <end position="236"/>
    </location>
</feature>
<evidence type="ECO:0000256" key="2">
    <source>
        <dbReference type="SAM" id="SignalP"/>
    </source>
</evidence>
<keyword evidence="5" id="KW-1185">Reference proteome</keyword>
<dbReference type="InterPro" id="IPR013424">
    <property type="entry name" value="Ice-binding_C"/>
</dbReference>
<dbReference type="Pfam" id="PF07589">
    <property type="entry name" value="PEP-CTERM"/>
    <property type="match status" value="1"/>
</dbReference>
<keyword evidence="1" id="KW-0472">Membrane</keyword>
<dbReference type="Proteomes" id="UP000244892">
    <property type="component" value="Chromosome"/>
</dbReference>
<evidence type="ECO:0000256" key="1">
    <source>
        <dbReference type="SAM" id="Phobius"/>
    </source>
</evidence>
<proteinExistence type="predicted"/>
<keyword evidence="2" id="KW-0732">Signal</keyword>
<feature type="signal peptide" evidence="2">
    <location>
        <begin position="1"/>
        <end position="19"/>
    </location>
</feature>
<dbReference type="KEGG" id="aon:DEH84_04095"/>
<reference evidence="4 5" key="1">
    <citation type="submission" date="2018-05" db="EMBL/GenBank/DDBJ databases">
        <title>complete genome sequence of Aquabacterium olei NBRC 110486.</title>
        <authorList>
            <person name="Tang B."/>
            <person name="Chang J."/>
            <person name="Zhang L."/>
            <person name="Yang H."/>
        </authorList>
    </citation>
    <scope>NUCLEOTIDE SEQUENCE [LARGE SCALE GENOMIC DNA]</scope>
    <source>
        <strain evidence="4 5">NBRC 110486</strain>
    </source>
</reference>
<keyword evidence="1" id="KW-1133">Transmembrane helix</keyword>
<evidence type="ECO:0000259" key="3">
    <source>
        <dbReference type="Pfam" id="PF07589"/>
    </source>
</evidence>
<keyword evidence="1" id="KW-0812">Transmembrane</keyword>
<feature type="transmembrane region" description="Helical" evidence="1">
    <location>
        <begin position="214"/>
        <end position="231"/>
    </location>
</feature>
<name>A0A2U8FNW4_9BURK</name>
<gene>
    <name evidence="4" type="ORF">DEH84_04095</name>
</gene>
<evidence type="ECO:0000313" key="5">
    <source>
        <dbReference type="Proteomes" id="UP000244892"/>
    </source>
</evidence>
<dbReference type="OrthoDB" id="8560308at2"/>
<dbReference type="EMBL" id="CP029210">
    <property type="protein sequence ID" value="AWI52689.1"/>
    <property type="molecule type" value="Genomic_DNA"/>
</dbReference>
<protein>
    <submittedName>
        <fullName evidence="4">PEP-CTERM sorting domain-containing protein</fullName>
    </submittedName>
</protein>
<accession>A0A2U8FNW4</accession>
<feature type="chain" id="PRO_5016048829" evidence="2">
    <location>
        <begin position="20"/>
        <end position="237"/>
    </location>
</feature>